<proteinExistence type="predicted"/>
<gene>
    <name evidence="1" type="ORF">J5Y03_18735</name>
</gene>
<evidence type="ECO:0008006" key="3">
    <source>
        <dbReference type="Google" id="ProtNLM"/>
    </source>
</evidence>
<protein>
    <recommendedName>
        <fullName evidence="3">WVELL protein</fullName>
    </recommendedName>
</protein>
<comment type="caution">
    <text evidence="1">The sequence shown here is derived from an EMBL/GenBank/DDBJ whole genome shotgun (WGS) entry which is preliminary data.</text>
</comment>
<keyword evidence="2" id="KW-1185">Reference proteome</keyword>
<accession>A0A940SLJ4</accession>
<dbReference type="Pfam" id="PF14043">
    <property type="entry name" value="WVELL"/>
    <property type="match status" value="1"/>
</dbReference>
<reference evidence="1" key="1">
    <citation type="submission" date="2021-04" db="EMBL/GenBank/DDBJ databases">
        <title>Genome seq and assembly of Bacillus sp.</title>
        <authorList>
            <person name="Chhetri G."/>
        </authorList>
    </citation>
    <scope>NUCLEOTIDE SEQUENCE</scope>
    <source>
        <strain evidence="1">RG28</strain>
    </source>
</reference>
<dbReference type="EMBL" id="JAGIYQ010000020">
    <property type="protein sequence ID" value="MBP0727189.1"/>
    <property type="molecule type" value="Genomic_DNA"/>
</dbReference>
<dbReference type="InterPro" id="IPR026952">
    <property type="entry name" value="WVELL"/>
</dbReference>
<evidence type="ECO:0000313" key="1">
    <source>
        <dbReference type="EMBL" id="MBP0727189.1"/>
    </source>
</evidence>
<name>A0A940SLJ4_9BACI</name>
<evidence type="ECO:0000313" key="2">
    <source>
        <dbReference type="Proteomes" id="UP000682134"/>
    </source>
</evidence>
<dbReference type="Proteomes" id="UP000682134">
    <property type="component" value="Unassembled WGS sequence"/>
</dbReference>
<dbReference type="RefSeq" id="WP_209407526.1">
    <property type="nucleotide sequence ID" value="NZ_JAGIYQ010000020.1"/>
</dbReference>
<sequence>MNTHIQQLTELLLAGNKNLTYTQARVWVEWIWEDFEATYAKAGQYHGELMSKKFVKQFIQQYGRFLHETNLTIVKPPADRFTEEDDHLIH</sequence>
<organism evidence="1 2">
    <name type="scientific">Gottfriedia endophytica</name>
    <dbReference type="NCBI Taxonomy" id="2820819"/>
    <lineage>
        <taxon>Bacteria</taxon>
        <taxon>Bacillati</taxon>
        <taxon>Bacillota</taxon>
        <taxon>Bacilli</taxon>
        <taxon>Bacillales</taxon>
        <taxon>Bacillaceae</taxon>
        <taxon>Gottfriedia</taxon>
    </lineage>
</organism>
<dbReference type="AlphaFoldDB" id="A0A940SLJ4"/>